<accession>A0ACC1RQP0</accession>
<organism evidence="1 2">
    <name type="scientific">Phlebia brevispora</name>
    <dbReference type="NCBI Taxonomy" id="194682"/>
    <lineage>
        <taxon>Eukaryota</taxon>
        <taxon>Fungi</taxon>
        <taxon>Dikarya</taxon>
        <taxon>Basidiomycota</taxon>
        <taxon>Agaricomycotina</taxon>
        <taxon>Agaricomycetes</taxon>
        <taxon>Polyporales</taxon>
        <taxon>Meruliaceae</taxon>
        <taxon>Phlebia</taxon>
    </lineage>
</organism>
<protein>
    <submittedName>
        <fullName evidence="1">Uncharacterized protein</fullName>
    </submittedName>
</protein>
<evidence type="ECO:0000313" key="1">
    <source>
        <dbReference type="EMBL" id="KAJ3522486.1"/>
    </source>
</evidence>
<sequence>MALDERDEKQPKLRVIFVGIGGATCSGKTTLAKHLRNILPGSVILHQDDFAPPQELIPIHPEYNVQDWDSAEGAIDWPRMTKALQHIKATGIIPPEHYSHDHLNEQKEVPVEQERLDRWRKVFSRIQQKHEAAGEKLVWVMVDGFLLYWHKEVVDSLDVRVLLRVPHDVLKHRRHERHGYHTAGMYSV</sequence>
<comment type="caution">
    <text evidence="1">The sequence shown here is derived from an EMBL/GenBank/DDBJ whole genome shotgun (WGS) entry which is preliminary data.</text>
</comment>
<dbReference type="EMBL" id="JANHOG010002530">
    <property type="protein sequence ID" value="KAJ3522486.1"/>
    <property type="molecule type" value="Genomic_DNA"/>
</dbReference>
<reference evidence="1" key="1">
    <citation type="submission" date="2022-07" db="EMBL/GenBank/DDBJ databases">
        <title>Genome Sequence of Phlebia brevispora.</title>
        <authorList>
            <person name="Buettner E."/>
        </authorList>
    </citation>
    <scope>NUCLEOTIDE SEQUENCE</scope>
    <source>
        <strain evidence="1">MPL23</strain>
    </source>
</reference>
<proteinExistence type="predicted"/>
<dbReference type="Proteomes" id="UP001148662">
    <property type="component" value="Unassembled WGS sequence"/>
</dbReference>
<keyword evidence="2" id="KW-1185">Reference proteome</keyword>
<evidence type="ECO:0000313" key="2">
    <source>
        <dbReference type="Proteomes" id="UP001148662"/>
    </source>
</evidence>
<gene>
    <name evidence="1" type="ORF">NM688_g8868</name>
</gene>
<name>A0ACC1RQP0_9APHY</name>